<keyword evidence="1" id="KW-0732">Signal</keyword>
<evidence type="ECO:0000256" key="1">
    <source>
        <dbReference type="SAM" id="SignalP"/>
    </source>
</evidence>
<feature type="signal peptide" evidence="1">
    <location>
        <begin position="1"/>
        <end position="19"/>
    </location>
</feature>
<sequence>MHKGILAIPQLLLISLLGACSNEAVYNNIQHNQRLECEKQPPSQYEECMAESGVSFEEYQQHRNEAEIHPTPTGSE</sequence>
<dbReference type="KEGG" id="snan:I6N98_01005"/>
<dbReference type="PROSITE" id="PS51257">
    <property type="entry name" value="PROKAR_LIPOPROTEIN"/>
    <property type="match status" value="1"/>
</dbReference>
<dbReference type="RefSeq" id="WP_198569976.1">
    <property type="nucleotide sequence ID" value="NZ_CP066167.1"/>
</dbReference>
<proteinExistence type="predicted"/>
<dbReference type="Proteomes" id="UP000596063">
    <property type="component" value="Chromosome"/>
</dbReference>
<keyword evidence="3" id="KW-1185">Reference proteome</keyword>
<gene>
    <name evidence="2" type="ORF">I6N98_01005</name>
</gene>
<accession>A0A7T4URL3</accession>
<protein>
    <recommendedName>
        <fullName evidence="4">Entry exclusion lipoprotein TrbK</fullName>
    </recommendedName>
</protein>
<feature type="chain" id="PRO_5032782002" description="Entry exclusion lipoprotein TrbK" evidence="1">
    <location>
        <begin position="20"/>
        <end position="76"/>
    </location>
</feature>
<evidence type="ECO:0000313" key="3">
    <source>
        <dbReference type="Proteomes" id="UP000596063"/>
    </source>
</evidence>
<dbReference type="EMBL" id="CP066167">
    <property type="protein sequence ID" value="QQD18485.1"/>
    <property type="molecule type" value="Genomic_DNA"/>
</dbReference>
<evidence type="ECO:0008006" key="4">
    <source>
        <dbReference type="Google" id="ProtNLM"/>
    </source>
</evidence>
<reference evidence="2 3" key="1">
    <citation type="submission" date="2020-12" db="EMBL/GenBank/DDBJ databases">
        <authorList>
            <person name="Shan Y."/>
        </authorList>
    </citation>
    <scope>NUCLEOTIDE SEQUENCE [LARGE SCALE GENOMIC DNA]</scope>
    <source>
        <strain evidence="3">csc3.9</strain>
    </source>
</reference>
<dbReference type="AlphaFoldDB" id="A0A7T4URL3"/>
<organism evidence="2 3">
    <name type="scientific">Spongiibacter nanhainus</name>
    <dbReference type="NCBI Taxonomy" id="2794344"/>
    <lineage>
        <taxon>Bacteria</taxon>
        <taxon>Pseudomonadati</taxon>
        <taxon>Pseudomonadota</taxon>
        <taxon>Gammaproteobacteria</taxon>
        <taxon>Cellvibrionales</taxon>
        <taxon>Spongiibacteraceae</taxon>
        <taxon>Spongiibacter</taxon>
    </lineage>
</organism>
<name>A0A7T4URL3_9GAMM</name>
<evidence type="ECO:0000313" key="2">
    <source>
        <dbReference type="EMBL" id="QQD18485.1"/>
    </source>
</evidence>